<keyword evidence="3" id="KW-1185">Reference proteome</keyword>
<protein>
    <submittedName>
        <fullName evidence="2">Phosphatidylinositol 5-phosphate 4-kinase type-2 alpha-like</fullName>
    </submittedName>
</protein>
<dbReference type="InterPro" id="IPR027483">
    <property type="entry name" value="PInositol-4-P-4/5-kinase_C_sf"/>
</dbReference>
<keyword evidence="1" id="KW-0418">Kinase</keyword>
<keyword evidence="1" id="KW-0067">ATP-binding</keyword>
<proteinExistence type="predicted"/>
<comment type="caution">
    <text evidence="2">The sequence shown here is derived from an EMBL/GenBank/DDBJ whole genome shotgun (WGS) entry which is preliminary data.</text>
</comment>
<dbReference type="SUPFAM" id="SSF56104">
    <property type="entry name" value="SAICAR synthase-like"/>
    <property type="match status" value="1"/>
</dbReference>
<dbReference type="GO" id="GO:0046854">
    <property type="term" value="P:phosphatidylinositol phosphate biosynthetic process"/>
    <property type="evidence" value="ECO:0007669"/>
    <property type="project" value="TreeGrafter"/>
</dbReference>
<gene>
    <name evidence="2" type="ORF">PACLA_8A040400</name>
</gene>
<sequence>APKSENYYLGIIDVLTYYGTKKRTAHAAKTVKHGHGQDISTVKPEAYAKRFLEFIEKAIE</sequence>
<dbReference type="GO" id="GO:0005524">
    <property type="term" value="F:ATP binding"/>
    <property type="evidence" value="ECO:0007669"/>
    <property type="project" value="UniProtKB-UniRule"/>
</dbReference>
<accession>A0A7D9DNB7</accession>
<dbReference type="Gene3D" id="3.30.810.10">
    <property type="entry name" value="2-Layer Sandwich"/>
    <property type="match status" value="1"/>
</dbReference>
<organism evidence="2 3">
    <name type="scientific">Paramuricea clavata</name>
    <name type="common">Red gorgonian</name>
    <name type="synonym">Violescent sea-whip</name>
    <dbReference type="NCBI Taxonomy" id="317549"/>
    <lineage>
        <taxon>Eukaryota</taxon>
        <taxon>Metazoa</taxon>
        <taxon>Cnidaria</taxon>
        <taxon>Anthozoa</taxon>
        <taxon>Octocorallia</taxon>
        <taxon>Malacalcyonacea</taxon>
        <taxon>Plexauridae</taxon>
        <taxon>Paramuricea</taxon>
    </lineage>
</organism>
<reference evidence="2" key="1">
    <citation type="submission" date="2020-04" db="EMBL/GenBank/DDBJ databases">
        <authorList>
            <person name="Alioto T."/>
            <person name="Alioto T."/>
            <person name="Gomez Garrido J."/>
        </authorList>
    </citation>
    <scope>NUCLEOTIDE SEQUENCE</scope>
    <source>
        <strain evidence="2">A484AB</strain>
    </source>
</reference>
<dbReference type="Proteomes" id="UP001152795">
    <property type="component" value="Unassembled WGS sequence"/>
</dbReference>
<dbReference type="GO" id="GO:0005886">
    <property type="term" value="C:plasma membrane"/>
    <property type="evidence" value="ECO:0007669"/>
    <property type="project" value="TreeGrafter"/>
</dbReference>
<keyword evidence="1" id="KW-0808">Transferase</keyword>
<evidence type="ECO:0000313" key="2">
    <source>
        <dbReference type="EMBL" id="CAB3987368.1"/>
    </source>
</evidence>
<evidence type="ECO:0000313" key="3">
    <source>
        <dbReference type="Proteomes" id="UP001152795"/>
    </source>
</evidence>
<name>A0A7D9DNB7_PARCT</name>
<dbReference type="PANTHER" id="PTHR23086:SF8">
    <property type="entry name" value="PHOSPHATIDYLINOSITOL 5-PHOSPHATE 4-KINASE, ISOFORM A"/>
    <property type="match status" value="1"/>
</dbReference>
<dbReference type="PROSITE" id="PS51455">
    <property type="entry name" value="PIPK"/>
    <property type="match status" value="1"/>
</dbReference>
<dbReference type="PANTHER" id="PTHR23086">
    <property type="entry name" value="PHOSPHATIDYLINOSITOL-4-PHOSPHATE 5-KINASE"/>
    <property type="match status" value="1"/>
</dbReference>
<dbReference type="AlphaFoldDB" id="A0A7D9DNB7"/>
<dbReference type="InterPro" id="IPR002498">
    <property type="entry name" value="PInositol-4-P-4/5-kinase_core"/>
</dbReference>
<dbReference type="Pfam" id="PF01504">
    <property type="entry name" value="PIP5K"/>
    <property type="match status" value="1"/>
</dbReference>
<dbReference type="InterPro" id="IPR023610">
    <property type="entry name" value="PInositol-4/5-P-5/4-kinase"/>
</dbReference>
<dbReference type="GO" id="GO:0016308">
    <property type="term" value="F:1-phosphatidylinositol-4-phosphate 5-kinase activity"/>
    <property type="evidence" value="ECO:0007669"/>
    <property type="project" value="TreeGrafter"/>
</dbReference>
<dbReference type="GO" id="GO:0016309">
    <property type="term" value="F:1-phosphatidylinositol-5-phosphate 4-kinase activity"/>
    <property type="evidence" value="ECO:0007669"/>
    <property type="project" value="TreeGrafter"/>
</dbReference>
<feature type="non-terminal residue" evidence="2">
    <location>
        <position position="1"/>
    </location>
</feature>
<evidence type="ECO:0000256" key="1">
    <source>
        <dbReference type="PROSITE-ProRule" id="PRU00781"/>
    </source>
</evidence>
<dbReference type="EMBL" id="CACRXK020001163">
    <property type="protein sequence ID" value="CAB3987368.1"/>
    <property type="molecule type" value="Genomic_DNA"/>
</dbReference>
<dbReference type="OrthoDB" id="20783at2759"/>
<keyword evidence="1" id="KW-0547">Nucleotide-binding</keyword>